<dbReference type="EMBL" id="CP002156">
    <property type="protein sequence ID" value="ADM08213.1"/>
    <property type="molecule type" value="Genomic_DNA"/>
</dbReference>
<evidence type="ECO:0008006" key="4">
    <source>
        <dbReference type="Google" id="ProtNLM"/>
    </source>
</evidence>
<keyword evidence="3" id="KW-1185">Reference proteome</keyword>
<gene>
    <name evidence="2" type="ordered locus">PB2503_00662</name>
</gene>
<dbReference type="STRING" id="314260.PB2503_00662"/>
<accession>E0TB04</accession>
<evidence type="ECO:0000313" key="2">
    <source>
        <dbReference type="EMBL" id="ADM08213.1"/>
    </source>
</evidence>
<dbReference type="NCBIfam" id="TIGR02742">
    <property type="entry name" value="TrbC_Ftype"/>
    <property type="match status" value="1"/>
</dbReference>
<proteinExistence type="predicted"/>
<evidence type="ECO:0000313" key="3">
    <source>
        <dbReference type="Proteomes" id="UP000001302"/>
    </source>
</evidence>
<organism evidence="2 3">
    <name type="scientific">Parvularcula bermudensis (strain ATCC BAA-594 / HTCC2503 / KCTC 12087)</name>
    <dbReference type="NCBI Taxonomy" id="314260"/>
    <lineage>
        <taxon>Bacteria</taxon>
        <taxon>Pseudomonadati</taxon>
        <taxon>Pseudomonadota</taxon>
        <taxon>Alphaproteobacteria</taxon>
        <taxon>Parvularculales</taxon>
        <taxon>Parvularculaceae</taxon>
        <taxon>Parvularcula</taxon>
    </lineage>
</organism>
<reference evidence="2 3" key="2">
    <citation type="journal article" date="2011" name="J. Bacteriol.">
        <title>Complete genome sequence of strain HTCC2503T of Parvularcula bermudensis, the type species of the order "Parvularculales" in the class Alphaproteobacteria.</title>
        <authorList>
            <person name="Oh H.M."/>
            <person name="Kang I."/>
            <person name="Vergin K.L."/>
            <person name="Kang D."/>
            <person name="Rhee K.H."/>
            <person name="Giovannoni S.J."/>
            <person name="Cho J.C."/>
        </authorList>
    </citation>
    <scope>NUCLEOTIDE SEQUENCE [LARGE SCALE GENOMIC DNA]</scope>
    <source>
        <strain evidence="3">ATCC BAA-594 / HTCC2503 / KCTC 12087</strain>
    </source>
</reference>
<keyword evidence="1" id="KW-0175">Coiled coil</keyword>
<dbReference type="KEGG" id="pbr:PB2503_00662"/>
<evidence type="ECO:0000256" key="1">
    <source>
        <dbReference type="SAM" id="Coils"/>
    </source>
</evidence>
<protein>
    <recommendedName>
        <fullName evidence="4">Type-F conjugative transfer system pilin assembly protein TrbC</fullName>
    </recommendedName>
</protein>
<dbReference type="eggNOG" id="ENOG502Z7YC">
    <property type="taxonomic scope" value="Bacteria"/>
</dbReference>
<name>E0TB04_PARBH</name>
<dbReference type="HOGENOM" id="CLU_1140752_0_0_5"/>
<sequence length="241" mass="25025">MAILCASLMSVAPGQAQDGIDRKAIEEAVRNAEAEAAAFAAEVAARAEAYAEEARALTETVHGRWGEAAAPSDTTEPVDLDAMVADAGVVSAARQETSGPAGVLVFVSFSMPEQSLRQLVLDAHKAQVPVLLQGFVGGSLKETATRMRALLGADTGQDLLGGVVIDPRAFRIFRVTEVPAFIATRAPLPDCDGLDCDAPPPPHDRIAGNMSLGAALSALASEGTDAALQARASLKRWEAQP</sequence>
<dbReference type="AlphaFoldDB" id="E0TB04"/>
<reference evidence="3" key="1">
    <citation type="submission" date="2010-08" db="EMBL/GenBank/DDBJ databases">
        <title>Genome sequence of Parvularcula bermudensis HTCC2503.</title>
        <authorList>
            <person name="Kang D.-M."/>
            <person name="Oh H.-M."/>
            <person name="Cho J.-C."/>
        </authorList>
    </citation>
    <scope>NUCLEOTIDE SEQUENCE [LARGE SCALE GENOMIC DNA]</scope>
    <source>
        <strain evidence="3">ATCC BAA-594 / HTCC2503 / KCTC 12087</strain>
    </source>
</reference>
<dbReference type="InterPro" id="IPR019106">
    <property type="entry name" value="T4SS_TrbC"/>
</dbReference>
<feature type="coiled-coil region" evidence="1">
    <location>
        <begin position="22"/>
        <end position="60"/>
    </location>
</feature>
<dbReference type="InterPro" id="IPR014113">
    <property type="entry name" value="T4SS_TrbC_subgr"/>
</dbReference>
<dbReference type="Proteomes" id="UP000001302">
    <property type="component" value="Chromosome"/>
</dbReference>
<dbReference type="Pfam" id="PF09673">
    <property type="entry name" value="TrbC_Ftype"/>
    <property type="match status" value="1"/>
</dbReference>